<dbReference type="Pfam" id="PF00080">
    <property type="entry name" value="Sod_Cu"/>
    <property type="match status" value="1"/>
</dbReference>
<keyword evidence="3" id="KW-0732">Signal</keyword>
<feature type="region of interest" description="Disordered" evidence="2">
    <location>
        <begin position="127"/>
        <end position="250"/>
    </location>
</feature>
<proteinExistence type="inferred from homology"/>
<dbReference type="Proteomes" id="UP000547528">
    <property type="component" value="Unassembled WGS sequence"/>
</dbReference>
<evidence type="ECO:0000313" key="5">
    <source>
        <dbReference type="EMBL" id="MBB3667691.1"/>
    </source>
</evidence>
<feature type="compositionally biased region" description="Basic and acidic residues" evidence="2">
    <location>
        <begin position="232"/>
        <end position="242"/>
    </location>
</feature>
<feature type="signal peptide" evidence="3">
    <location>
        <begin position="1"/>
        <end position="23"/>
    </location>
</feature>
<gene>
    <name evidence="5" type="ORF">FHX47_001312</name>
</gene>
<feature type="compositionally biased region" description="Low complexity" evidence="2">
    <location>
        <begin position="174"/>
        <end position="229"/>
    </location>
</feature>
<dbReference type="InterPro" id="IPR036423">
    <property type="entry name" value="SOD-like_Cu/Zn_dom_sf"/>
</dbReference>
<protein>
    <submittedName>
        <fullName evidence="5">Cu-Zn family superoxide dismutase</fullName>
        <ecNumber evidence="5">1.15.1.1</ecNumber>
    </submittedName>
</protein>
<evidence type="ECO:0000259" key="4">
    <source>
        <dbReference type="Pfam" id="PF00080"/>
    </source>
</evidence>
<dbReference type="InterPro" id="IPR001424">
    <property type="entry name" value="SOD_Cu_Zn_dom"/>
</dbReference>
<feature type="domain" description="Superoxide dismutase copper/zinc binding" evidence="4">
    <location>
        <begin position="241"/>
        <end position="321"/>
    </location>
</feature>
<keyword evidence="5" id="KW-0560">Oxidoreductase</keyword>
<name>A0A7W5TQ81_9MICC</name>
<evidence type="ECO:0000256" key="1">
    <source>
        <dbReference type="ARBA" id="ARBA00010457"/>
    </source>
</evidence>
<dbReference type="Gene3D" id="2.60.40.200">
    <property type="entry name" value="Superoxide dismutase, copper/zinc binding domain"/>
    <property type="match status" value="2"/>
</dbReference>
<accession>A0A7W5TQ81</accession>
<feature type="region of interest" description="Disordered" evidence="2">
    <location>
        <begin position="26"/>
        <end position="61"/>
    </location>
</feature>
<comment type="caution">
    <text evidence="5">The sequence shown here is derived from an EMBL/GenBank/DDBJ whole genome shotgun (WGS) entry which is preliminary data.</text>
</comment>
<dbReference type="GO" id="GO:0046872">
    <property type="term" value="F:metal ion binding"/>
    <property type="evidence" value="ECO:0007669"/>
    <property type="project" value="InterPro"/>
</dbReference>
<sequence length="326" mass="32971">MNTTQGTLCLATTAILLLTACGADDDAEPVETTSEPTAEESAEASAEETAGTGETESAENHAFATAEVTDLAGNPIGTVTAADSEEGVRLSAEVQNLTPGFRAIAVHEHGVCEVQSADQWGQIGDFNSAGAVVPGPLEEDPGVVEGEEELSESPGAETPDQQAPGQQTPEEPGTDGQDPGGQQDQLPGSTQQQPPQGAPGSSAAAAQLSVRPAGGLPGAEAAGEAAPGQPERPPETAEDLPRSQRAGALPNLMINDNETGYLEVVSTALTEDLLMDEDGTAVVIYADADHHGNVPERYAPYGPDAGSLATGDAGARLACGVLESAD</sequence>
<feature type="compositionally biased region" description="Polar residues" evidence="2">
    <location>
        <begin position="159"/>
        <end position="169"/>
    </location>
</feature>
<organism evidence="5 6">
    <name type="scientific">Garicola koreensis</name>
    <dbReference type="NCBI Taxonomy" id="1262554"/>
    <lineage>
        <taxon>Bacteria</taxon>
        <taxon>Bacillati</taxon>
        <taxon>Actinomycetota</taxon>
        <taxon>Actinomycetes</taxon>
        <taxon>Micrococcales</taxon>
        <taxon>Micrococcaceae</taxon>
        <taxon>Garicola</taxon>
    </lineage>
</organism>
<feature type="compositionally biased region" description="Acidic residues" evidence="2">
    <location>
        <begin position="137"/>
        <end position="151"/>
    </location>
</feature>
<dbReference type="SUPFAM" id="SSF49329">
    <property type="entry name" value="Cu,Zn superoxide dismutase-like"/>
    <property type="match status" value="2"/>
</dbReference>
<reference evidence="5 6" key="1">
    <citation type="submission" date="2020-08" db="EMBL/GenBank/DDBJ databases">
        <title>Sequencing the genomes of 1000 actinobacteria strains.</title>
        <authorList>
            <person name="Klenk H.-P."/>
        </authorList>
    </citation>
    <scope>NUCLEOTIDE SEQUENCE [LARGE SCALE GENOMIC DNA]</scope>
    <source>
        <strain evidence="5 6">DSM 28238</strain>
    </source>
</reference>
<comment type="similarity">
    <text evidence="1">Belongs to the Cu-Zn superoxide dismutase family.</text>
</comment>
<dbReference type="GO" id="GO:0004784">
    <property type="term" value="F:superoxide dismutase activity"/>
    <property type="evidence" value="ECO:0007669"/>
    <property type="project" value="UniProtKB-EC"/>
</dbReference>
<feature type="compositionally biased region" description="Acidic residues" evidence="2">
    <location>
        <begin position="37"/>
        <end position="46"/>
    </location>
</feature>
<dbReference type="RefSeq" id="WP_183358109.1">
    <property type="nucleotide sequence ID" value="NZ_BAABKR010000001.1"/>
</dbReference>
<evidence type="ECO:0000256" key="2">
    <source>
        <dbReference type="SAM" id="MobiDB-lite"/>
    </source>
</evidence>
<keyword evidence="6" id="KW-1185">Reference proteome</keyword>
<evidence type="ECO:0000313" key="6">
    <source>
        <dbReference type="Proteomes" id="UP000547528"/>
    </source>
</evidence>
<dbReference type="AlphaFoldDB" id="A0A7W5TQ81"/>
<dbReference type="EC" id="1.15.1.1" evidence="5"/>
<evidence type="ECO:0000256" key="3">
    <source>
        <dbReference type="SAM" id="SignalP"/>
    </source>
</evidence>
<feature type="chain" id="PRO_5039254579" evidence="3">
    <location>
        <begin position="24"/>
        <end position="326"/>
    </location>
</feature>
<dbReference type="EMBL" id="JACIBT010000003">
    <property type="protein sequence ID" value="MBB3667691.1"/>
    <property type="molecule type" value="Genomic_DNA"/>
</dbReference>